<accession>A0A2W0CBI4</accession>
<feature type="domain" description="N-acetyltransferase" evidence="1">
    <location>
        <begin position="4"/>
        <end position="164"/>
    </location>
</feature>
<dbReference type="EMBL" id="PRLG01000013">
    <property type="protein sequence ID" value="PYY29996.1"/>
    <property type="molecule type" value="Genomic_DNA"/>
</dbReference>
<reference evidence="2 3" key="1">
    <citation type="submission" date="2018-01" db="EMBL/GenBank/DDBJ databases">
        <title>Genome sequence of the PGP bacterium Paenibacillus illinoisensis E3.</title>
        <authorList>
            <person name="Rolli E."/>
            <person name="Marasco R."/>
            <person name="Bessem C."/>
            <person name="Michoud G."/>
            <person name="Gaiarsa S."/>
            <person name="Borin S."/>
            <person name="Daffonchio D."/>
        </authorList>
    </citation>
    <scope>NUCLEOTIDE SEQUENCE [LARGE SCALE GENOMIC DNA]</scope>
    <source>
        <strain evidence="2 3">E3</strain>
    </source>
</reference>
<dbReference type="EC" id="2.3.1.57" evidence="2"/>
<keyword evidence="2" id="KW-0012">Acyltransferase</keyword>
<dbReference type="Gene3D" id="3.40.630.30">
    <property type="match status" value="1"/>
</dbReference>
<evidence type="ECO:0000313" key="2">
    <source>
        <dbReference type="EMBL" id="PYY29996.1"/>
    </source>
</evidence>
<dbReference type="InterPro" id="IPR000182">
    <property type="entry name" value="GNAT_dom"/>
</dbReference>
<keyword evidence="2" id="KW-0808">Transferase</keyword>
<proteinExistence type="predicted"/>
<dbReference type="PROSITE" id="PS51186">
    <property type="entry name" value="GNAT"/>
    <property type="match status" value="1"/>
</dbReference>
<dbReference type="Pfam" id="PF00583">
    <property type="entry name" value="Acetyltransf_1"/>
    <property type="match status" value="1"/>
</dbReference>
<dbReference type="GO" id="GO:0004145">
    <property type="term" value="F:diamine N-acetyltransferase activity"/>
    <property type="evidence" value="ECO:0007669"/>
    <property type="project" value="UniProtKB-EC"/>
</dbReference>
<dbReference type="Proteomes" id="UP000247459">
    <property type="component" value="Unassembled WGS sequence"/>
</dbReference>
<name>A0A2W0CBI4_9BACL</name>
<organism evidence="2 3">
    <name type="scientific">Paenibacillus illinoisensis</name>
    <dbReference type="NCBI Taxonomy" id="59845"/>
    <lineage>
        <taxon>Bacteria</taxon>
        <taxon>Bacillati</taxon>
        <taxon>Bacillota</taxon>
        <taxon>Bacilli</taxon>
        <taxon>Bacillales</taxon>
        <taxon>Paenibacillaceae</taxon>
        <taxon>Paenibacillus</taxon>
    </lineage>
</organism>
<protein>
    <submittedName>
        <fullName evidence="2">N-acetyltransferase GCN5</fullName>
        <ecNumber evidence="2">2.3.1.57</ecNumber>
    </submittedName>
</protein>
<dbReference type="SUPFAM" id="SSF55729">
    <property type="entry name" value="Acyl-CoA N-acyltransferases (Nat)"/>
    <property type="match status" value="1"/>
</dbReference>
<dbReference type="AlphaFoldDB" id="A0A2W0CBI4"/>
<dbReference type="OrthoDB" id="423921at2"/>
<gene>
    <name evidence="2" type="ORF">PIL02S_01593</name>
</gene>
<evidence type="ECO:0000313" key="3">
    <source>
        <dbReference type="Proteomes" id="UP000247459"/>
    </source>
</evidence>
<sequence>MSRYRFYPMTKDRALQISKWQYEYPYSMYNMDSSEDSILELMNGEYYYALDEHDDLIGFICVGESARVLGGYTAGIYTDLRKLDMGLGLKPDLAGNGRGQEFLSQVLSFLNNQFSGREYQLVVAAFNERAIKVYERIGFVKETHFMSKYEEKELEFISMSYIKKNE</sequence>
<dbReference type="InterPro" id="IPR016181">
    <property type="entry name" value="Acyl_CoA_acyltransferase"/>
</dbReference>
<comment type="caution">
    <text evidence="2">The sequence shown here is derived from an EMBL/GenBank/DDBJ whole genome shotgun (WGS) entry which is preliminary data.</text>
</comment>
<evidence type="ECO:0000259" key="1">
    <source>
        <dbReference type="PROSITE" id="PS51186"/>
    </source>
</evidence>